<dbReference type="Pfam" id="PF03929">
    <property type="entry name" value="PepSY_TM"/>
    <property type="match status" value="1"/>
</dbReference>
<feature type="region of interest" description="Disordered" evidence="1">
    <location>
        <begin position="248"/>
        <end position="272"/>
    </location>
</feature>
<name>A0A5J6ZDN5_9CORY</name>
<dbReference type="OrthoDB" id="9791166at2"/>
<evidence type="ECO:0000256" key="1">
    <source>
        <dbReference type="SAM" id="MobiDB-lite"/>
    </source>
</evidence>
<dbReference type="PROSITE" id="PS51257">
    <property type="entry name" value="PROKAR_LIPOPROTEIN"/>
    <property type="match status" value="1"/>
</dbReference>
<feature type="transmembrane region" description="Helical" evidence="2">
    <location>
        <begin position="377"/>
        <end position="398"/>
    </location>
</feature>
<dbReference type="PANTHER" id="PTHR34219">
    <property type="entry name" value="IRON-REGULATED INNER MEMBRANE PROTEIN-RELATED"/>
    <property type="match status" value="1"/>
</dbReference>
<reference evidence="5" key="1">
    <citation type="submission" date="2019-10" db="EMBL/GenBank/DDBJ databases">
        <title>Complete genome sequence of Corynebacterium urogenitalis DSM 108747, isolated from the genital tract of a cow.</title>
        <authorList>
            <person name="Ruckert C."/>
            <person name="Ballas P."/>
            <person name="Wagener K."/>
            <person name="Drillich M."/>
            <person name="Kaempfer P."/>
            <person name="Busse H.-J."/>
            <person name="Ehling-Schulz M."/>
        </authorList>
    </citation>
    <scope>NUCLEOTIDE SEQUENCE [LARGE SCALE GENOMIC DNA]</scope>
    <source>
        <strain evidence="5">LMM 1652</strain>
    </source>
</reference>
<feature type="transmembrane region" description="Helical" evidence="2">
    <location>
        <begin position="197"/>
        <end position="225"/>
    </location>
</feature>
<dbReference type="Proteomes" id="UP000326711">
    <property type="component" value="Chromosome"/>
</dbReference>
<keyword evidence="2" id="KW-0472">Membrane</keyword>
<keyword evidence="5" id="KW-1185">Reference proteome</keyword>
<dbReference type="KEGG" id="cuo:CUROG_08410"/>
<dbReference type="Pfam" id="PF03413">
    <property type="entry name" value="PepSY"/>
    <property type="match status" value="1"/>
</dbReference>
<dbReference type="PANTHER" id="PTHR34219:SF1">
    <property type="entry name" value="PEPSY DOMAIN-CONTAINING PROTEIN"/>
    <property type="match status" value="1"/>
</dbReference>
<feature type="domain" description="PepSY" evidence="3">
    <location>
        <begin position="59"/>
        <end position="120"/>
    </location>
</feature>
<protein>
    <recommendedName>
        <fullName evidence="3">PepSY domain-containing protein</fullName>
    </recommendedName>
</protein>
<evidence type="ECO:0000259" key="3">
    <source>
        <dbReference type="Pfam" id="PF03413"/>
    </source>
</evidence>
<keyword evidence="2" id="KW-0812">Transmembrane</keyword>
<evidence type="ECO:0000256" key="2">
    <source>
        <dbReference type="SAM" id="Phobius"/>
    </source>
</evidence>
<feature type="transmembrane region" description="Helical" evidence="2">
    <location>
        <begin position="15"/>
        <end position="38"/>
    </location>
</feature>
<feature type="transmembrane region" description="Helical" evidence="2">
    <location>
        <begin position="418"/>
        <end position="447"/>
    </location>
</feature>
<dbReference type="InterPro" id="IPR025711">
    <property type="entry name" value="PepSY"/>
</dbReference>
<feature type="compositionally biased region" description="Basic and acidic residues" evidence="1">
    <location>
        <begin position="256"/>
        <end position="272"/>
    </location>
</feature>
<sequence>MSRTSLRSFIQRIHFYGGMFVSSFILVAALTGCLYVVAPTVEKVMYDDVITVPAVSNPVNLEQQVQAAQRAHPGLAVSQVWPADKETDSTRVLLSDPSIDEAQDRAIFVDPANGQVIGDEPTYSGLGELPVRYWISQLHKNLHMGKVGELYSELAASWMWLLALGGAYLWWLRWSAQRVRKNRPSPRAGRGSQRLKFLRLHGVLGTWLLVAMLALSATGITWSLYAGNNVTKVVDSMQWTATPIDTALGTGEAESGEGHHHDNHAPAGKGEELSEHARAMLVNISAQQADTVYATGRAEGLTASLRLYPPSDLNSGWKVSERWIPWRLTSDEVSVDGSTGTVIARQPFSSLPLFSKLTSWGIYLHMGILFGLPLQILLLLTGLGIAVMTILGYLMWWKRRPSFAPGTAQQFSWSTTCLGLLFVATVGVFLPTLGVTLLLLLIVDVLVMHRKKVRSPRLTFTGKTSKKQPVEESFS</sequence>
<keyword evidence="2" id="KW-1133">Transmembrane helix</keyword>
<gene>
    <name evidence="4" type="ORF">CUROG_08410</name>
</gene>
<feature type="transmembrane region" description="Helical" evidence="2">
    <location>
        <begin position="158"/>
        <end position="176"/>
    </location>
</feature>
<dbReference type="EMBL" id="CP045032">
    <property type="protein sequence ID" value="QFQ03030.1"/>
    <property type="molecule type" value="Genomic_DNA"/>
</dbReference>
<organism evidence="4 5">
    <name type="scientific">Corynebacterium urogenitale</name>
    <dbReference type="NCBI Taxonomy" id="2487892"/>
    <lineage>
        <taxon>Bacteria</taxon>
        <taxon>Bacillati</taxon>
        <taxon>Actinomycetota</taxon>
        <taxon>Actinomycetes</taxon>
        <taxon>Mycobacteriales</taxon>
        <taxon>Corynebacteriaceae</taxon>
        <taxon>Corynebacterium</taxon>
    </lineage>
</organism>
<accession>A0A5J6ZDN5</accession>
<dbReference type="AlphaFoldDB" id="A0A5J6ZDN5"/>
<proteinExistence type="predicted"/>
<evidence type="ECO:0000313" key="4">
    <source>
        <dbReference type="EMBL" id="QFQ03030.1"/>
    </source>
</evidence>
<dbReference type="InterPro" id="IPR005625">
    <property type="entry name" value="PepSY-ass_TM"/>
</dbReference>
<evidence type="ECO:0000313" key="5">
    <source>
        <dbReference type="Proteomes" id="UP000326711"/>
    </source>
</evidence>
<dbReference type="RefSeq" id="WP_151903321.1">
    <property type="nucleotide sequence ID" value="NZ_CP045032.1"/>
</dbReference>